<feature type="domain" description="Prepilin type IV endopeptidase peptidase" evidence="2">
    <location>
        <begin position="7"/>
        <end position="113"/>
    </location>
</feature>
<organism evidence="3 5">
    <name type="scientific">Caldimonas thermodepolymerans</name>
    <dbReference type="NCBI Taxonomy" id="215580"/>
    <lineage>
        <taxon>Bacteria</taxon>
        <taxon>Pseudomonadati</taxon>
        <taxon>Pseudomonadota</taxon>
        <taxon>Betaproteobacteria</taxon>
        <taxon>Burkholderiales</taxon>
        <taxon>Sphaerotilaceae</taxon>
        <taxon>Caldimonas</taxon>
    </lineage>
</organism>
<dbReference type="EMBL" id="SLXF01000004">
    <property type="protein sequence ID" value="TCP07702.1"/>
    <property type="molecule type" value="Genomic_DNA"/>
</dbReference>
<dbReference type="Pfam" id="PF01478">
    <property type="entry name" value="Peptidase_A24"/>
    <property type="match status" value="1"/>
</dbReference>
<sequence length="169" mass="17365">MTSAFLLLVLAWALTAFWSDALHRRLPNALVAGGWALAAVAWTWPPAGLPVSSPAGGLAGAALGMGLLLPGWLAGKLGAGDVKLLGACGALLGAAKLPAVLLATALLAGAWALAWLLARVVGRRHAGTWGWLDALHDQSRRGLPLGSAIALAFLWAYVGEPLMGWQLPV</sequence>
<evidence type="ECO:0000313" key="4">
    <source>
        <dbReference type="EMBL" id="TCP07702.1"/>
    </source>
</evidence>
<accession>A0A2S5T8A4</accession>
<name>A0A2S5T8A4_9BURK</name>
<feature type="transmembrane region" description="Helical" evidence="1">
    <location>
        <begin position="142"/>
        <end position="158"/>
    </location>
</feature>
<protein>
    <submittedName>
        <fullName evidence="4">Prepilin peptidase CpaA</fullName>
    </submittedName>
</protein>
<dbReference type="InterPro" id="IPR000045">
    <property type="entry name" value="Prepilin_IV_endopep_pep"/>
</dbReference>
<evidence type="ECO:0000313" key="6">
    <source>
        <dbReference type="Proteomes" id="UP000294772"/>
    </source>
</evidence>
<dbReference type="EMBL" id="PSNY01000003">
    <property type="protein sequence ID" value="PPE71152.1"/>
    <property type="molecule type" value="Genomic_DNA"/>
</dbReference>
<feature type="transmembrane region" description="Helical" evidence="1">
    <location>
        <begin position="29"/>
        <end position="45"/>
    </location>
</feature>
<keyword evidence="1" id="KW-0812">Transmembrane</keyword>
<reference evidence="3 5" key="1">
    <citation type="submission" date="2018-02" db="EMBL/GenBank/DDBJ databases">
        <title>Reclassifiation of [Polyangium] brachysporum DSM 7029 as Guopingzhaonella breviflexa gen. nov., sp. nov., a member of the family Comamonadaceae.</title>
        <authorList>
            <person name="Tang B."/>
        </authorList>
    </citation>
    <scope>NUCLEOTIDE SEQUENCE [LARGE SCALE GENOMIC DNA]</scope>
    <source>
        <strain evidence="3 5">DSM 15344</strain>
    </source>
</reference>
<evidence type="ECO:0000313" key="5">
    <source>
        <dbReference type="Proteomes" id="UP000239406"/>
    </source>
</evidence>
<reference evidence="4 6" key="2">
    <citation type="submission" date="2019-03" db="EMBL/GenBank/DDBJ databases">
        <title>Genomic Encyclopedia of Type Strains, Phase IV (KMG-IV): sequencing the most valuable type-strain genomes for metagenomic binning, comparative biology and taxonomic classification.</title>
        <authorList>
            <person name="Goeker M."/>
        </authorList>
    </citation>
    <scope>NUCLEOTIDE SEQUENCE [LARGE SCALE GENOMIC DNA]</scope>
    <source>
        <strain evidence="4 6">DSM 15264</strain>
    </source>
</reference>
<keyword evidence="5" id="KW-1185">Reference proteome</keyword>
<proteinExistence type="predicted"/>
<evidence type="ECO:0000256" key="1">
    <source>
        <dbReference type="SAM" id="Phobius"/>
    </source>
</evidence>
<keyword evidence="1" id="KW-0472">Membrane</keyword>
<gene>
    <name evidence="3" type="ORF">C1702_04120</name>
    <name evidence="4" type="ORF">EV676_104258</name>
</gene>
<feature type="transmembrane region" description="Helical" evidence="1">
    <location>
        <begin position="57"/>
        <end position="75"/>
    </location>
</feature>
<dbReference type="AlphaFoldDB" id="A0A2S5T8A4"/>
<dbReference type="Proteomes" id="UP000239406">
    <property type="component" value="Unassembled WGS sequence"/>
</dbReference>
<dbReference type="GO" id="GO:0004190">
    <property type="term" value="F:aspartic-type endopeptidase activity"/>
    <property type="evidence" value="ECO:0007669"/>
    <property type="project" value="InterPro"/>
</dbReference>
<dbReference type="Gene3D" id="1.20.120.1220">
    <property type="match status" value="1"/>
</dbReference>
<feature type="transmembrane region" description="Helical" evidence="1">
    <location>
        <begin position="99"/>
        <end position="121"/>
    </location>
</feature>
<evidence type="ECO:0000259" key="2">
    <source>
        <dbReference type="Pfam" id="PF01478"/>
    </source>
</evidence>
<comment type="caution">
    <text evidence="3">The sequence shown here is derived from an EMBL/GenBank/DDBJ whole genome shotgun (WGS) entry which is preliminary data.</text>
</comment>
<keyword evidence="1" id="KW-1133">Transmembrane helix</keyword>
<dbReference type="GO" id="GO:0016020">
    <property type="term" value="C:membrane"/>
    <property type="evidence" value="ECO:0007669"/>
    <property type="project" value="InterPro"/>
</dbReference>
<dbReference type="RefSeq" id="WP_104356413.1">
    <property type="nucleotide sequence ID" value="NZ_CALFFA010000004.1"/>
</dbReference>
<dbReference type="Proteomes" id="UP000294772">
    <property type="component" value="Unassembled WGS sequence"/>
</dbReference>
<evidence type="ECO:0000313" key="3">
    <source>
        <dbReference type="EMBL" id="PPE71152.1"/>
    </source>
</evidence>